<feature type="compositionally biased region" description="Polar residues" evidence="1">
    <location>
        <begin position="1"/>
        <end position="12"/>
    </location>
</feature>
<evidence type="ECO:0000259" key="2">
    <source>
        <dbReference type="SMART" id="SM00460"/>
    </source>
</evidence>
<feature type="region of interest" description="Disordered" evidence="1">
    <location>
        <begin position="1"/>
        <end position="38"/>
    </location>
</feature>
<dbReference type="SMART" id="SM00460">
    <property type="entry name" value="TGc"/>
    <property type="match status" value="1"/>
</dbReference>
<dbReference type="SUPFAM" id="SSF54001">
    <property type="entry name" value="Cysteine proteinases"/>
    <property type="match status" value="1"/>
</dbReference>
<reference evidence="3 4" key="1">
    <citation type="submission" date="2024-08" db="EMBL/GenBank/DDBJ databases">
        <authorList>
            <person name="Lu H."/>
        </authorList>
    </citation>
    <scope>NUCLEOTIDE SEQUENCE [LARGE SCALE GENOMIC DNA]</scope>
    <source>
        <strain evidence="3 4">BYS78W</strain>
    </source>
</reference>
<dbReference type="PANTHER" id="PTHR33490">
    <property type="entry name" value="BLR5614 PROTEIN-RELATED"/>
    <property type="match status" value="1"/>
</dbReference>
<dbReference type="EMBL" id="JBIGIC010000007">
    <property type="protein sequence ID" value="MFG6488193.1"/>
    <property type="molecule type" value="Genomic_DNA"/>
</dbReference>
<dbReference type="InterPro" id="IPR038765">
    <property type="entry name" value="Papain-like_cys_pep_sf"/>
</dbReference>
<proteinExistence type="predicted"/>
<dbReference type="InterPro" id="IPR002931">
    <property type="entry name" value="Transglutaminase-like"/>
</dbReference>
<name>A0ABW7HEV2_9BURK</name>
<gene>
    <name evidence="3" type="ORF">ACG04R_16020</name>
</gene>
<dbReference type="Gene3D" id="3.10.620.30">
    <property type="match status" value="1"/>
</dbReference>
<dbReference type="Pfam" id="PF01841">
    <property type="entry name" value="Transglut_core"/>
    <property type="match status" value="1"/>
</dbReference>
<protein>
    <submittedName>
        <fullName evidence="3">Transglutaminase domain-containing protein</fullName>
    </submittedName>
</protein>
<dbReference type="PANTHER" id="PTHR33490:SF7">
    <property type="entry name" value="BLR2979 PROTEIN"/>
    <property type="match status" value="1"/>
</dbReference>
<dbReference type="Proteomes" id="UP001606134">
    <property type="component" value="Unassembled WGS sequence"/>
</dbReference>
<organism evidence="3 4">
    <name type="scientific">Pelomonas candidula</name>
    <dbReference type="NCBI Taxonomy" id="3299025"/>
    <lineage>
        <taxon>Bacteria</taxon>
        <taxon>Pseudomonadati</taxon>
        <taxon>Pseudomonadota</taxon>
        <taxon>Betaproteobacteria</taxon>
        <taxon>Burkholderiales</taxon>
        <taxon>Sphaerotilaceae</taxon>
        <taxon>Roseateles</taxon>
    </lineage>
</organism>
<evidence type="ECO:0000313" key="4">
    <source>
        <dbReference type="Proteomes" id="UP001606134"/>
    </source>
</evidence>
<keyword evidence="4" id="KW-1185">Reference proteome</keyword>
<evidence type="ECO:0000256" key="1">
    <source>
        <dbReference type="SAM" id="MobiDB-lite"/>
    </source>
</evidence>
<dbReference type="InterPro" id="IPR013589">
    <property type="entry name" value="Bac_transglu_N"/>
</dbReference>
<feature type="domain" description="Transglutaminase-like" evidence="2">
    <location>
        <begin position="228"/>
        <end position="298"/>
    </location>
</feature>
<accession>A0ABW7HEV2</accession>
<comment type="caution">
    <text evidence="3">The sequence shown here is derived from an EMBL/GenBank/DDBJ whole genome shotgun (WGS) entry which is preliminary data.</text>
</comment>
<dbReference type="RefSeq" id="WP_394412702.1">
    <property type="nucleotide sequence ID" value="NZ_JBIGIC010000007.1"/>
</dbReference>
<evidence type="ECO:0000313" key="3">
    <source>
        <dbReference type="EMBL" id="MFG6488193.1"/>
    </source>
</evidence>
<sequence length="345" mass="37344">MSRTSSAPSNAYGNERRTAARRRSLPPGGTARSAKGASMKLSVHHVTEYTYDDSVEWAHHAACLAPQDTPWQHVSGWRLTIDPLPDGWGVEGLELDAAELARHLRRDPWGNRHLSFGHARVHEKLVVDSRFVAELQERPAPDPDRGPAWETVAHGLCYRAGRALEEADEFALASTYAAPDDTLAAYARRAFPPGRRLAAGGLALMTQIHTDLRYLPQSTTVATRAADALAQRSGVCQDFAHVFIAACRSLGLAARYVSGYLLTRPPPGQPKLVGADASHAWAEIWCPEQGWLALDPTNDVPAGLDHVTLAWGRDYADVAPLRGVLRGGGVATLKVGVTVEPIPEA</sequence>
<dbReference type="Pfam" id="PF08379">
    <property type="entry name" value="Bact_transglu_N"/>
    <property type="match status" value="1"/>
</dbReference>